<keyword evidence="4 5" id="KW-0067">ATP-binding</keyword>
<keyword evidence="6" id="KW-0812">Transmembrane</keyword>
<evidence type="ECO:0000256" key="1">
    <source>
        <dbReference type="ARBA" id="ARBA00022614"/>
    </source>
</evidence>
<dbReference type="PROSITE" id="PS00107">
    <property type="entry name" value="PROTEIN_KINASE_ATP"/>
    <property type="match status" value="1"/>
</dbReference>
<name>A0ABD3Q9B9_9STRA</name>
<dbReference type="PANTHER" id="PTHR48056">
    <property type="entry name" value="LRR RECEPTOR-LIKE SERINE/THREONINE-PROTEIN KINASE-RELATED"/>
    <property type="match status" value="1"/>
</dbReference>
<dbReference type="InterPro" id="IPR000719">
    <property type="entry name" value="Prot_kinase_dom"/>
</dbReference>
<evidence type="ECO:0000313" key="8">
    <source>
        <dbReference type="EMBL" id="KAL3796687.1"/>
    </source>
</evidence>
<dbReference type="Gene3D" id="3.80.10.10">
    <property type="entry name" value="Ribonuclease Inhibitor"/>
    <property type="match status" value="2"/>
</dbReference>
<dbReference type="SUPFAM" id="SSF52058">
    <property type="entry name" value="L domain-like"/>
    <property type="match status" value="1"/>
</dbReference>
<evidence type="ECO:0000313" key="9">
    <source>
        <dbReference type="Proteomes" id="UP001516023"/>
    </source>
</evidence>
<accession>A0ABD3Q9B9</accession>
<keyword evidence="3 5" id="KW-0547">Nucleotide-binding</keyword>
<evidence type="ECO:0000259" key="7">
    <source>
        <dbReference type="PROSITE" id="PS50011"/>
    </source>
</evidence>
<reference evidence="8 9" key="1">
    <citation type="journal article" date="2020" name="G3 (Bethesda)">
        <title>Improved Reference Genome for Cyclotella cryptica CCMP332, a Model for Cell Wall Morphogenesis, Salinity Adaptation, and Lipid Production in Diatoms (Bacillariophyta).</title>
        <authorList>
            <person name="Roberts W.R."/>
            <person name="Downey K.M."/>
            <person name="Ruck E.C."/>
            <person name="Traller J.C."/>
            <person name="Alverson A.J."/>
        </authorList>
    </citation>
    <scope>NUCLEOTIDE SEQUENCE [LARGE SCALE GENOMIC DNA]</scope>
    <source>
        <strain evidence="8 9">CCMP332</strain>
    </source>
</reference>
<comment type="caution">
    <text evidence="8">The sequence shown here is derived from an EMBL/GenBank/DDBJ whole genome shotgun (WGS) entry which is preliminary data.</text>
</comment>
<dbReference type="InterPro" id="IPR032675">
    <property type="entry name" value="LRR_dom_sf"/>
</dbReference>
<protein>
    <recommendedName>
        <fullName evidence="7">Protein kinase domain-containing protein</fullName>
    </recommendedName>
</protein>
<dbReference type="Pfam" id="PF00069">
    <property type="entry name" value="Pkinase"/>
    <property type="match status" value="1"/>
</dbReference>
<keyword evidence="9" id="KW-1185">Reference proteome</keyword>
<feature type="transmembrane region" description="Helical" evidence="6">
    <location>
        <begin position="52"/>
        <end position="71"/>
    </location>
</feature>
<proteinExistence type="predicted"/>
<dbReference type="Pfam" id="PF13855">
    <property type="entry name" value="LRR_8"/>
    <property type="match status" value="2"/>
</dbReference>
<dbReference type="Gene3D" id="1.10.510.10">
    <property type="entry name" value="Transferase(Phosphotransferase) domain 1"/>
    <property type="match status" value="1"/>
</dbReference>
<dbReference type="AlphaFoldDB" id="A0ABD3Q9B9"/>
<dbReference type="InterPro" id="IPR050647">
    <property type="entry name" value="Plant_LRR-RLKs"/>
</dbReference>
<evidence type="ECO:0000256" key="3">
    <source>
        <dbReference type="ARBA" id="ARBA00022741"/>
    </source>
</evidence>
<dbReference type="EMBL" id="JABMIG020000061">
    <property type="protein sequence ID" value="KAL3796687.1"/>
    <property type="molecule type" value="Genomic_DNA"/>
</dbReference>
<feature type="binding site" evidence="5">
    <location>
        <position position="326"/>
    </location>
    <ligand>
        <name>ATP</name>
        <dbReference type="ChEBI" id="CHEBI:30616"/>
    </ligand>
</feature>
<dbReference type="Proteomes" id="UP001516023">
    <property type="component" value="Unassembled WGS sequence"/>
</dbReference>
<keyword evidence="6" id="KW-1133">Transmembrane helix</keyword>
<sequence length="541" mass="61246">MSTEEEDEDSALFSNELMLEEMRQRRQPRTTQMGEPIPRRIEKKQPKPAVEWTKAILMSFAAVVAFTMFAWSRRTRYLARKTADFKAMERCNLETYPLWNIHEAQELNLSNCNHIDLPDDVELWSKFKSLKKLDLNSNSLEDLPMAMAVLAPSLEILFLSENKFNKVPDVIKKFNRLRVLSMRGNFLTELTSEQLSISSLVWLILTNNQIAKIDANIKDLKLLRKLMLSHNLLSQIPVELGECKDLELIRLANNQIETIPTEVLLLPKLAWISLSGNPLFAFKTPANGEKVIKEEDVEVNKSKILGKGASGTVFAGRYEGQDVAIKVFKEHSKGSDGNSEDEMAINSIVNHPFAISAIGVIETNGKKEMMVMKLLKGTNPLGKVPSFDTVTRDAGPSPKMENNMDEKTIMRTIWTVASALEYIHTSIGVCHGDVYLHNVLIDGDKVSRISDWGASFAYDRDDMEQADLIEKIEVLAFGRLVQDLLSWHSDVIVAPKEIQELLVQIVESETAERPNFRMIKEKLSFIPETFGMPGLLLNREL</sequence>
<dbReference type="Gene3D" id="3.30.200.20">
    <property type="entry name" value="Phosphorylase Kinase, domain 1"/>
    <property type="match status" value="1"/>
</dbReference>
<organism evidence="8 9">
    <name type="scientific">Cyclotella cryptica</name>
    <dbReference type="NCBI Taxonomy" id="29204"/>
    <lineage>
        <taxon>Eukaryota</taxon>
        <taxon>Sar</taxon>
        <taxon>Stramenopiles</taxon>
        <taxon>Ochrophyta</taxon>
        <taxon>Bacillariophyta</taxon>
        <taxon>Coscinodiscophyceae</taxon>
        <taxon>Thalassiosirophycidae</taxon>
        <taxon>Stephanodiscales</taxon>
        <taxon>Stephanodiscaceae</taxon>
        <taxon>Cyclotella</taxon>
    </lineage>
</organism>
<dbReference type="SMART" id="SM00369">
    <property type="entry name" value="LRR_TYP"/>
    <property type="match status" value="5"/>
</dbReference>
<gene>
    <name evidence="8" type="ORF">HJC23_009987</name>
</gene>
<dbReference type="InterPro" id="IPR011009">
    <property type="entry name" value="Kinase-like_dom_sf"/>
</dbReference>
<evidence type="ECO:0000256" key="4">
    <source>
        <dbReference type="ARBA" id="ARBA00022840"/>
    </source>
</evidence>
<dbReference type="PROSITE" id="PS50011">
    <property type="entry name" value="PROTEIN_KINASE_DOM"/>
    <property type="match status" value="1"/>
</dbReference>
<dbReference type="SUPFAM" id="SSF56112">
    <property type="entry name" value="Protein kinase-like (PK-like)"/>
    <property type="match status" value="1"/>
</dbReference>
<keyword evidence="2" id="KW-0677">Repeat</keyword>
<feature type="domain" description="Protein kinase" evidence="7">
    <location>
        <begin position="299"/>
        <end position="541"/>
    </location>
</feature>
<evidence type="ECO:0000256" key="6">
    <source>
        <dbReference type="SAM" id="Phobius"/>
    </source>
</evidence>
<dbReference type="InterPro" id="IPR017441">
    <property type="entry name" value="Protein_kinase_ATP_BS"/>
</dbReference>
<dbReference type="InterPro" id="IPR001611">
    <property type="entry name" value="Leu-rich_rpt"/>
</dbReference>
<dbReference type="InterPro" id="IPR003591">
    <property type="entry name" value="Leu-rich_rpt_typical-subtyp"/>
</dbReference>
<keyword evidence="6" id="KW-0472">Membrane</keyword>
<evidence type="ECO:0000256" key="5">
    <source>
        <dbReference type="PROSITE-ProRule" id="PRU10141"/>
    </source>
</evidence>
<evidence type="ECO:0000256" key="2">
    <source>
        <dbReference type="ARBA" id="ARBA00022737"/>
    </source>
</evidence>
<keyword evidence="1" id="KW-0433">Leucine-rich repeat</keyword>
<dbReference type="PANTHER" id="PTHR48056:SF81">
    <property type="entry name" value="RECEPTOR PROTEIN-TYROSINE KINASE CEPR1"/>
    <property type="match status" value="1"/>
</dbReference>
<dbReference type="GO" id="GO:0005524">
    <property type="term" value="F:ATP binding"/>
    <property type="evidence" value="ECO:0007669"/>
    <property type="project" value="UniProtKB-UniRule"/>
</dbReference>